<dbReference type="InterPro" id="IPR051831">
    <property type="entry name" value="Bromodomain_contain_prot"/>
</dbReference>
<dbReference type="GO" id="GO:0005634">
    <property type="term" value="C:nucleus"/>
    <property type="evidence" value="ECO:0007669"/>
    <property type="project" value="TreeGrafter"/>
</dbReference>
<dbReference type="Gene3D" id="1.20.920.10">
    <property type="entry name" value="Bromodomain-like"/>
    <property type="match status" value="1"/>
</dbReference>
<feature type="domain" description="Bromo" evidence="4">
    <location>
        <begin position="103"/>
        <end position="173"/>
    </location>
</feature>
<feature type="region of interest" description="Disordered" evidence="3">
    <location>
        <begin position="415"/>
        <end position="440"/>
    </location>
</feature>
<dbReference type="InterPro" id="IPR036427">
    <property type="entry name" value="Bromodomain-like_sf"/>
</dbReference>
<feature type="region of interest" description="Disordered" evidence="3">
    <location>
        <begin position="24"/>
        <end position="45"/>
    </location>
</feature>
<dbReference type="SUPFAM" id="SSF47370">
    <property type="entry name" value="Bromodomain"/>
    <property type="match status" value="1"/>
</dbReference>
<dbReference type="KEGG" id="mrr:Moror_6843"/>
<keyword evidence="1 2" id="KW-0103">Bromodomain</keyword>
<dbReference type="STRING" id="1381753.V2XBT3"/>
<feature type="region of interest" description="Disordered" evidence="3">
    <location>
        <begin position="206"/>
        <end position="264"/>
    </location>
</feature>
<dbReference type="Proteomes" id="UP000017559">
    <property type="component" value="Unassembled WGS sequence"/>
</dbReference>
<comment type="caution">
    <text evidence="5">The sequence shown here is derived from an EMBL/GenBank/DDBJ whole genome shotgun (WGS) entry which is preliminary data.</text>
</comment>
<proteinExistence type="predicted"/>
<dbReference type="GO" id="GO:0006357">
    <property type="term" value="P:regulation of transcription by RNA polymerase II"/>
    <property type="evidence" value="ECO:0007669"/>
    <property type="project" value="TreeGrafter"/>
</dbReference>
<evidence type="ECO:0000256" key="3">
    <source>
        <dbReference type="SAM" id="MobiDB-lite"/>
    </source>
</evidence>
<sequence length="787" mass="86421">MEAPQTTLPKPKSRLLMDELDTVSVEDFDSQPDSPAEPALSRQNHSGITLVLPSLKSLKAANAAKKGKSKSSPYPQGLPQKAPRPVKLKPLKEVLTRLIAQIKKKDDYAFFLQPVDTTQVAGYTDIVKHPMDFGTMTTKVNRGRYRSLEEFADDFRLVTNNAKLFNPPGTIYYTEAQRIETWGLDYIAKASATVIQYETDWNIDVEKDDDPNNVSIEEDIDPMDIDTPAPPDLSSAVPSGSSSRRSTRGPYRKAATPAASTSNAATSLLESIDAEGRLPGSKDGLGAFPAGSDLAKTMLALKLKGKRYKTKKERLRVEKEGPPLRADGSLDYSEMEDPFPVFAGLVPQPSTRPYLAPLYPPLYQSLSNDPSMSQTPQPPTRFPTAINVAPNRPAISTVPPDTSSKFRYWTIQRNATSRSRARDKEDEREDNDDADWKLPREAHSTDFGSFAPLAAEIAEEMKRRETFKDEEDGLFSIVRESLDIEAAVSRLKPQQLVSTPLQNHWSPARALEGEGYIRDVVYGGSNGLAYVRSIAEFLSPTEVNNTRLTSVDKKPLAKWAEQKVVDSLTAARHALIRETARRLANLPQNPRDITDPLTAQVYRSLHVYPAASNALVALLQIRAHKIDMGALIKSPEELFASERVLVAKIIPPKDTAAMDIDLPASEGDGDMSSAAVSVQAAGMLETPEELDQVLAQVAKVILESNIKVKASRNPAPGKGTTSTDTDLKSMENVTEDNELKDIRLNLLALAKRAPIDTIARLPRDLFPESIRQLVPGQLVTPSAASQA</sequence>
<organism evidence="5 6">
    <name type="scientific">Moniliophthora roreri (strain MCA 2997)</name>
    <name type="common">Cocoa frosty pod rot fungus</name>
    <name type="synonym">Crinipellis roreri</name>
    <dbReference type="NCBI Taxonomy" id="1381753"/>
    <lineage>
        <taxon>Eukaryota</taxon>
        <taxon>Fungi</taxon>
        <taxon>Dikarya</taxon>
        <taxon>Basidiomycota</taxon>
        <taxon>Agaricomycotina</taxon>
        <taxon>Agaricomycetes</taxon>
        <taxon>Agaricomycetidae</taxon>
        <taxon>Agaricales</taxon>
        <taxon>Marasmiineae</taxon>
        <taxon>Marasmiaceae</taxon>
        <taxon>Moniliophthora</taxon>
    </lineage>
</organism>
<evidence type="ECO:0000256" key="2">
    <source>
        <dbReference type="PROSITE-ProRule" id="PRU00035"/>
    </source>
</evidence>
<protein>
    <submittedName>
        <fullName evidence="5">Bromodomain containing 7</fullName>
    </submittedName>
</protein>
<dbReference type="PANTHER" id="PTHR22881">
    <property type="entry name" value="BROMODOMAIN CONTAINING PROTEIN"/>
    <property type="match status" value="1"/>
</dbReference>
<accession>V2XBT3</accession>
<gene>
    <name evidence="5" type="ORF">Moror_6843</name>
</gene>
<dbReference type="EMBL" id="AWSO01000045">
    <property type="protein sequence ID" value="ESK96623.1"/>
    <property type="molecule type" value="Genomic_DNA"/>
</dbReference>
<evidence type="ECO:0000313" key="5">
    <source>
        <dbReference type="EMBL" id="ESK96623.1"/>
    </source>
</evidence>
<dbReference type="OrthoDB" id="21449at2759"/>
<feature type="compositionally biased region" description="Acidic residues" evidence="3">
    <location>
        <begin position="206"/>
        <end position="224"/>
    </location>
</feature>
<dbReference type="GO" id="GO:0006325">
    <property type="term" value="P:chromatin organization"/>
    <property type="evidence" value="ECO:0007669"/>
    <property type="project" value="UniProtKB-ARBA"/>
</dbReference>
<keyword evidence="6" id="KW-1185">Reference proteome</keyword>
<dbReference type="PRINTS" id="PR00503">
    <property type="entry name" value="BROMODOMAIN"/>
</dbReference>
<feature type="compositionally biased region" description="Low complexity" evidence="3">
    <location>
        <begin position="254"/>
        <end position="264"/>
    </location>
</feature>
<feature type="compositionally biased region" description="Low complexity" evidence="3">
    <location>
        <begin position="234"/>
        <end position="244"/>
    </location>
</feature>
<dbReference type="AlphaFoldDB" id="V2XBT3"/>
<name>V2XBT3_MONRO</name>
<dbReference type="Pfam" id="PF00439">
    <property type="entry name" value="Bromodomain"/>
    <property type="match status" value="1"/>
</dbReference>
<dbReference type="PANTHER" id="PTHR22881:SF27">
    <property type="entry name" value="BROMODOMAIN CONTAINING 7_9"/>
    <property type="match status" value="1"/>
</dbReference>
<dbReference type="InterPro" id="IPR001487">
    <property type="entry name" value="Bromodomain"/>
</dbReference>
<dbReference type="HOGENOM" id="CLU_017445_0_0_1"/>
<evidence type="ECO:0000313" key="6">
    <source>
        <dbReference type="Proteomes" id="UP000017559"/>
    </source>
</evidence>
<reference evidence="5 6" key="1">
    <citation type="journal article" date="2014" name="BMC Genomics">
        <title>Genome and secretome analysis of the hemibiotrophic fungal pathogen, Moniliophthora roreri, which causes frosty pod rot disease of cacao: mechanisms of the biotrophic and necrotrophic phases.</title>
        <authorList>
            <person name="Meinhardt L.W."/>
            <person name="Costa G.G.L."/>
            <person name="Thomazella D.P.T."/>
            <person name="Teixeira P.J.P.L."/>
            <person name="Carazzolle M.F."/>
            <person name="Schuster S.C."/>
            <person name="Carlson J.E."/>
            <person name="Guiltinan M.J."/>
            <person name="Mieczkowski P."/>
            <person name="Farmer A."/>
            <person name="Ramaraj T."/>
            <person name="Crozier J."/>
            <person name="Davis R.E."/>
            <person name="Shao J."/>
            <person name="Melnick R.L."/>
            <person name="Pereira G.A.G."/>
            <person name="Bailey B.A."/>
        </authorList>
    </citation>
    <scope>NUCLEOTIDE SEQUENCE [LARGE SCALE GENOMIC DNA]</scope>
    <source>
        <strain evidence="5 6">MCA 2997</strain>
    </source>
</reference>
<dbReference type="PROSITE" id="PS50014">
    <property type="entry name" value="BROMODOMAIN_2"/>
    <property type="match status" value="1"/>
</dbReference>
<evidence type="ECO:0000256" key="1">
    <source>
        <dbReference type="ARBA" id="ARBA00023117"/>
    </source>
</evidence>
<evidence type="ECO:0000259" key="4">
    <source>
        <dbReference type="PROSITE" id="PS50014"/>
    </source>
</evidence>
<dbReference type="SMART" id="SM00297">
    <property type="entry name" value="BROMO"/>
    <property type="match status" value="1"/>
</dbReference>
<feature type="region of interest" description="Disordered" evidence="3">
    <location>
        <begin position="61"/>
        <end position="85"/>
    </location>
</feature>